<feature type="domain" description="Transposase (putative) gypsy type" evidence="3">
    <location>
        <begin position="160"/>
        <end position="220"/>
    </location>
</feature>
<reference evidence="4" key="1">
    <citation type="submission" date="2022-07" db="EMBL/GenBank/DDBJ databases">
        <authorList>
            <person name="Macas J."/>
            <person name="Novak P."/>
            <person name="Neumann P."/>
        </authorList>
    </citation>
    <scope>NUCLEOTIDE SEQUENCE</scope>
</reference>
<feature type="compositionally biased region" description="Basic and acidic residues" evidence="2">
    <location>
        <begin position="410"/>
        <end position="419"/>
    </location>
</feature>
<dbReference type="EMBL" id="CAMAPE010000019">
    <property type="protein sequence ID" value="CAH9086244.1"/>
    <property type="molecule type" value="Genomic_DNA"/>
</dbReference>
<evidence type="ECO:0000259" key="3">
    <source>
        <dbReference type="Pfam" id="PF04195"/>
    </source>
</evidence>
<feature type="compositionally biased region" description="Basic and acidic residues" evidence="2">
    <location>
        <begin position="764"/>
        <end position="777"/>
    </location>
</feature>
<dbReference type="PANTHER" id="PTHR31099:SF42">
    <property type="entry name" value="AMINOTRANSFERASE-LIKE PLANT MOBILE DOMAIN-CONTAINING PROTEIN"/>
    <property type="match status" value="1"/>
</dbReference>
<keyword evidence="5" id="KW-1185">Reference proteome</keyword>
<evidence type="ECO:0000313" key="4">
    <source>
        <dbReference type="EMBL" id="CAH9086244.1"/>
    </source>
</evidence>
<feature type="region of interest" description="Disordered" evidence="2">
    <location>
        <begin position="764"/>
        <end position="834"/>
    </location>
</feature>
<keyword evidence="1" id="KW-0175">Coiled coil</keyword>
<feature type="compositionally biased region" description="Acidic residues" evidence="2">
    <location>
        <begin position="44"/>
        <end position="53"/>
    </location>
</feature>
<sequence>MKNLNEDYYPYDDQPSTRSLDYEVLEEFEEEIERLSPYKSRELMDEEGEDEESASSSKGEDVGASRVVDGASTSAVIPCSRPVSAVKGAAKPKRVRRPKSGPGVSYLDLTNIYLIKPESSAADYLVAQMYVGPFGRVRAPRPTDHVLLPPPGYFGVYPMSFAKGLRFPLHPFITEYLDMVGLPPALLTPNSYSLMVGFLLRCEELGYKPTTALFMNLYQIGRGSHKNCAAYATLQQLPKKRSFTDLPTSIHGWKSKFVFVSIGESGTEFPSLGHTGRFNLHDPPKSSILDAQVEAFLEGGPRSVKDYITKYKMAALGFVRYYVYGDKEDDLQLWPRMTTTFEEADGPDLGIPAGADDFVMDRRSMMAIAKAKAAEEIAAKAAEAARRAAAGGSGATADAAPNPAPKKKRPATDGQKKLTEPGLSASKKTKRAPSPSPATEAGSLTVPSVGGGDPVVDLTAAGDAAPSLPFVQEPRTKRAGKEIAGANYQKVVEYPVGGGVFNDLVPGHVVLAQAMPAKDRAYLKKLGDEKIYEGGMDLFVQVSYCPYVFVSLRLCRVFCLTFVFLLQSAFMLMESHKRQYWEIARLKGLEQKAALADEAVACLDRLREDAKALQAKADEAAAARDDALAKLEESKRELEESQRALEAEKRKSEEAVKAKAEAGAAAVRAADEAVEKFLVEGWKADERLPWCYEVVAARLESWGMNSPTGREYFSREMSVYYNLGQERMQRLLCRRLSRALKAMNYTSGWARRNLKLPKLMKDPEEQAKLPLSERESPIESSGLGEPDYTEFDFLDDATSAAAAAEEGIDEAEEAAEEGSDEVEEPAADEGAPEA</sequence>
<evidence type="ECO:0000313" key="5">
    <source>
        <dbReference type="Proteomes" id="UP001152484"/>
    </source>
</evidence>
<feature type="region of interest" description="Disordered" evidence="2">
    <location>
        <begin position="392"/>
        <end position="449"/>
    </location>
</feature>
<feature type="region of interest" description="Disordered" evidence="2">
    <location>
        <begin position="36"/>
        <end position="65"/>
    </location>
</feature>
<accession>A0A9P1E862</accession>
<name>A0A9P1E862_CUSEU</name>
<comment type="caution">
    <text evidence="4">The sequence shown here is derived from an EMBL/GenBank/DDBJ whole genome shotgun (WGS) entry which is preliminary data.</text>
</comment>
<dbReference type="Proteomes" id="UP001152484">
    <property type="component" value="Unassembled WGS sequence"/>
</dbReference>
<dbReference type="InterPro" id="IPR007321">
    <property type="entry name" value="Transposase_28"/>
</dbReference>
<proteinExistence type="predicted"/>
<feature type="compositionally biased region" description="Acidic residues" evidence="2">
    <location>
        <begin position="806"/>
        <end position="834"/>
    </location>
</feature>
<protein>
    <recommendedName>
        <fullName evidence="3">Transposase (putative) gypsy type domain-containing protein</fullName>
    </recommendedName>
</protein>
<feature type="coiled-coil region" evidence="1">
    <location>
        <begin position="596"/>
        <end position="658"/>
    </location>
</feature>
<dbReference type="OrthoDB" id="1321796at2759"/>
<dbReference type="Pfam" id="PF04195">
    <property type="entry name" value="Transposase_28"/>
    <property type="match status" value="1"/>
</dbReference>
<evidence type="ECO:0000256" key="1">
    <source>
        <dbReference type="SAM" id="Coils"/>
    </source>
</evidence>
<feature type="region of interest" description="Disordered" evidence="2">
    <location>
        <begin position="1"/>
        <end position="21"/>
    </location>
</feature>
<feature type="compositionally biased region" description="Low complexity" evidence="2">
    <location>
        <begin position="392"/>
        <end position="401"/>
    </location>
</feature>
<organism evidence="4 5">
    <name type="scientific">Cuscuta europaea</name>
    <name type="common">European dodder</name>
    <dbReference type="NCBI Taxonomy" id="41803"/>
    <lineage>
        <taxon>Eukaryota</taxon>
        <taxon>Viridiplantae</taxon>
        <taxon>Streptophyta</taxon>
        <taxon>Embryophyta</taxon>
        <taxon>Tracheophyta</taxon>
        <taxon>Spermatophyta</taxon>
        <taxon>Magnoliopsida</taxon>
        <taxon>eudicotyledons</taxon>
        <taxon>Gunneridae</taxon>
        <taxon>Pentapetalae</taxon>
        <taxon>asterids</taxon>
        <taxon>lamiids</taxon>
        <taxon>Solanales</taxon>
        <taxon>Convolvulaceae</taxon>
        <taxon>Cuscuteae</taxon>
        <taxon>Cuscuta</taxon>
        <taxon>Cuscuta subgen. Cuscuta</taxon>
    </lineage>
</organism>
<feature type="compositionally biased region" description="Low complexity" evidence="2">
    <location>
        <begin position="796"/>
        <end position="805"/>
    </location>
</feature>
<evidence type="ECO:0000256" key="2">
    <source>
        <dbReference type="SAM" id="MobiDB-lite"/>
    </source>
</evidence>
<dbReference type="AlphaFoldDB" id="A0A9P1E862"/>
<dbReference type="PANTHER" id="PTHR31099">
    <property type="entry name" value="OS06G0165300 PROTEIN"/>
    <property type="match status" value="1"/>
</dbReference>
<gene>
    <name evidence="4" type="ORF">CEURO_LOCUS9533</name>
</gene>